<dbReference type="PROSITE" id="PS51464">
    <property type="entry name" value="SIS"/>
    <property type="match status" value="1"/>
</dbReference>
<evidence type="ECO:0000256" key="5">
    <source>
        <dbReference type="PROSITE-ProRule" id="PRU00703"/>
    </source>
</evidence>
<dbReference type="InterPro" id="IPR035474">
    <property type="entry name" value="SIS_Kpsf"/>
</dbReference>
<name>A0ABY7TNM3_9SPHN</name>
<keyword evidence="9" id="KW-1185">Reference proteome</keyword>
<reference evidence="8 9" key="1">
    <citation type="submission" date="2023-02" db="EMBL/GenBank/DDBJ databases">
        <title>Genome sequence of Sphingomonas naphthae.</title>
        <authorList>
            <person name="Kim S."/>
            <person name="Heo J."/>
            <person name="Kwon S.-W."/>
        </authorList>
    </citation>
    <scope>NUCLEOTIDE SEQUENCE [LARGE SCALE GENOMIC DNA]</scope>
    <source>
        <strain evidence="8 9">KACC 18716</strain>
    </source>
</reference>
<comment type="similarity">
    <text evidence="1 4">Belongs to the SIS family. GutQ/KpsF subfamily.</text>
</comment>
<protein>
    <submittedName>
        <fullName evidence="8">KpsF/GutQ family sugar-phosphate isomerase</fullName>
    </submittedName>
</protein>
<evidence type="ECO:0000259" key="7">
    <source>
        <dbReference type="PROSITE" id="PS51464"/>
    </source>
</evidence>
<evidence type="ECO:0000256" key="3">
    <source>
        <dbReference type="ARBA" id="ARBA00023122"/>
    </source>
</evidence>
<dbReference type="InterPro" id="IPR004800">
    <property type="entry name" value="KdsD/KpsF-type"/>
</dbReference>
<dbReference type="Pfam" id="PF00571">
    <property type="entry name" value="CBS"/>
    <property type="match status" value="2"/>
</dbReference>
<evidence type="ECO:0000313" key="8">
    <source>
        <dbReference type="EMBL" id="WCT74837.1"/>
    </source>
</evidence>
<dbReference type="InterPro" id="IPR050986">
    <property type="entry name" value="GutQ/KpsF_isomerases"/>
</dbReference>
<feature type="domain" description="CBS" evidence="6">
    <location>
        <begin position="250"/>
        <end position="308"/>
    </location>
</feature>
<accession>A0ABY7TNM3</accession>
<evidence type="ECO:0000256" key="2">
    <source>
        <dbReference type="ARBA" id="ARBA00022737"/>
    </source>
</evidence>
<dbReference type="Proteomes" id="UP001220395">
    <property type="component" value="Chromosome"/>
</dbReference>
<dbReference type="EMBL" id="CP117411">
    <property type="protein sequence ID" value="WCT74837.1"/>
    <property type="molecule type" value="Genomic_DNA"/>
</dbReference>
<dbReference type="InterPro" id="IPR000644">
    <property type="entry name" value="CBS_dom"/>
</dbReference>
<keyword evidence="3 5" id="KW-0129">CBS domain</keyword>
<evidence type="ECO:0000313" key="9">
    <source>
        <dbReference type="Proteomes" id="UP001220395"/>
    </source>
</evidence>
<dbReference type="CDD" id="cd05014">
    <property type="entry name" value="SIS_Kpsf"/>
    <property type="match status" value="1"/>
</dbReference>
<evidence type="ECO:0000256" key="1">
    <source>
        <dbReference type="ARBA" id="ARBA00008165"/>
    </source>
</evidence>
<dbReference type="Gene3D" id="3.40.50.10490">
    <property type="entry name" value="Glucose-6-phosphate isomerase like protein, domain 1"/>
    <property type="match status" value="1"/>
</dbReference>
<evidence type="ECO:0000259" key="6">
    <source>
        <dbReference type="PROSITE" id="PS51371"/>
    </source>
</evidence>
<dbReference type="InterPro" id="IPR001347">
    <property type="entry name" value="SIS_dom"/>
</dbReference>
<dbReference type="PROSITE" id="PS51371">
    <property type="entry name" value="CBS"/>
    <property type="match status" value="2"/>
</dbReference>
<keyword evidence="2" id="KW-0677">Repeat</keyword>
<dbReference type="PANTHER" id="PTHR42745">
    <property type="match status" value="1"/>
</dbReference>
<sequence length="366" mass="37879">MKDAASSSGEPQPAAPVAARQAALWADAARVGRLTASGGALTEPREIAARSALNTVRVEVAGLTALYSALLSPALYEAFDKAVALIAASRGRVIVTGMGKSGIIARKIAATLASTGTPSLFLHPAEASHGDLGMVTTDDLIVALSWSGETTELTDIITYCHRFGVPLIVMTAKPRSAAGRAADICLALPAAQEACPNKLAPTTSTTVQLVMGDALAVALVEARGFSASDFHIFHPGGKLGSQLLTVGEIMGTGDEVPIVAAGATMMDATIEMSRKRYGSTAVVDDEGRLVGAFTDGDLRRSIATGNLSDPIVQHMTRAPKWIAADAVASEALRVMNESSVTLLFVCDGNRLTGVIHLHDILRAGVV</sequence>
<dbReference type="CDD" id="cd04604">
    <property type="entry name" value="CBS_pair_SIS_assoc"/>
    <property type="match status" value="1"/>
</dbReference>
<organism evidence="8 9">
    <name type="scientific">Sphingomonas naphthae</name>
    <dbReference type="NCBI Taxonomy" id="1813468"/>
    <lineage>
        <taxon>Bacteria</taxon>
        <taxon>Pseudomonadati</taxon>
        <taxon>Pseudomonadota</taxon>
        <taxon>Alphaproteobacteria</taxon>
        <taxon>Sphingomonadales</taxon>
        <taxon>Sphingomonadaceae</taxon>
        <taxon>Sphingomonas</taxon>
    </lineage>
</organism>
<dbReference type="NCBIfam" id="TIGR00393">
    <property type="entry name" value="kpsF"/>
    <property type="match status" value="1"/>
</dbReference>
<proteinExistence type="inferred from homology"/>
<dbReference type="Pfam" id="PF01380">
    <property type="entry name" value="SIS"/>
    <property type="match status" value="1"/>
</dbReference>
<dbReference type="SUPFAM" id="SSF53697">
    <property type="entry name" value="SIS domain"/>
    <property type="match status" value="1"/>
</dbReference>
<dbReference type="PANTHER" id="PTHR42745:SF1">
    <property type="entry name" value="ARABINOSE 5-PHOSPHATE ISOMERASE KDSD"/>
    <property type="match status" value="1"/>
</dbReference>
<dbReference type="RefSeq" id="WP_273690209.1">
    <property type="nucleotide sequence ID" value="NZ_CP117411.1"/>
</dbReference>
<dbReference type="SMART" id="SM00116">
    <property type="entry name" value="CBS"/>
    <property type="match status" value="2"/>
</dbReference>
<dbReference type="GO" id="GO:0016853">
    <property type="term" value="F:isomerase activity"/>
    <property type="evidence" value="ECO:0007669"/>
    <property type="project" value="UniProtKB-KW"/>
</dbReference>
<dbReference type="InterPro" id="IPR046342">
    <property type="entry name" value="CBS_dom_sf"/>
</dbReference>
<evidence type="ECO:0000256" key="4">
    <source>
        <dbReference type="PIRNR" id="PIRNR004692"/>
    </source>
</evidence>
<dbReference type="InterPro" id="IPR046348">
    <property type="entry name" value="SIS_dom_sf"/>
</dbReference>
<feature type="domain" description="SIS" evidence="7">
    <location>
        <begin position="82"/>
        <end position="225"/>
    </location>
</feature>
<dbReference type="Gene3D" id="3.10.580.10">
    <property type="entry name" value="CBS-domain"/>
    <property type="match status" value="1"/>
</dbReference>
<gene>
    <name evidence="8" type="ORF">PQ455_06360</name>
</gene>
<dbReference type="PIRSF" id="PIRSF004692">
    <property type="entry name" value="KdsD_KpsF"/>
    <property type="match status" value="1"/>
</dbReference>
<feature type="domain" description="CBS" evidence="6">
    <location>
        <begin position="315"/>
        <end position="366"/>
    </location>
</feature>
<keyword evidence="8" id="KW-0413">Isomerase</keyword>